<dbReference type="PANTHER" id="PTHR11712">
    <property type="entry name" value="POLYKETIDE SYNTHASE-RELATED"/>
    <property type="match status" value="1"/>
</dbReference>
<keyword evidence="6" id="KW-0012">Acyltransferase</keyword>
<name>A0A9X2KUA4_9GAMM</name>
<dbReference type="CDD" id="cd00834">
    <property type="entry name" value="KAS_I_II"/>
    <property type="match status" value="1"/>
</dbReference>
<evidence type="ECO:0000256" key="3">
    <source>
        <dbReference type="ARBA" id="ARBA00022679"/>
    </source>
</evidence>
<dbReference type="NCBIfam" id="NF006587">
    <property type="entry name" value="PRK09116.1"/>
    <property type="match status" value="1"/>
</dbReference>
<dbReference type="AlphaFoldDB" id="A0A9X2KUA4"/>
<dbReference type="RefSeq" id="WP_253968415.1">
    <property type="nucleotide sequence ID" value="NZ_JAMFTH010000004.1"/>
</dbReference>
<dbReference type="GO" id="GO:0005829">
    <property type="term" value="C:cytosol"/>
    <property type="evidence" value="ECO:0007669"/>
    <property type="project" value="TreeGrafter"/>
</dbReference>
<dbReference type="SMART" id="SM00825">
    <property type="entry name" value="PKS_KS"/>
    <property type="match status" value="1"/>
</dbReference>
<dbReference type="SUPFAM" id="SSF53901">
    <property type="entry name" value="Thiolase-like"/>
    <property type="match status" value="2"/>
</dbReference>
<dbReference type="InterPro" id="IPR016039">
    <property type="entry name" value="Thiolase-like"/>
</dbReference>
<evidence type="ECO:0000313" key="6">
    <source>
        <dbReference type="EMBL" id="MCP8900119.1"/>
    </source>
</evidence>
<dbReference type="GO" id="GO:0004315">
    <property type="term" value="F:3-oxoacyl-[acyl-carrier-protein] synthase activity"/>
    <property type="evidence" value="ECO:0007669"/>
    <property type="project" value="UniProtKB-EC"/>
</dbReference>
<accession>A0A9X2KUA4</accession>
<evidence type="ECO:0000256" key="4">
    <source>
        <dbReference type="RuleBase" id="RU003694"/>
    </source>
</evidence>
<dbReference type="InterPro" id="IPR018201">
    <property type="entry name" value="Ketoacyl_synth_AS"/>
</dbReference>
<keyword evidence="7" id="KW-1185">Reference proteome</keyword>
<dbReference type="FunFam" id="3.40.47.10:FF:000018">
    <property type="entry name" value="3-oxoacyl-[acyl-carrier-protein] synthase 2"/>
    <property type="match status" value="1"/>
</dbReference>
<dbReference type="InterPro" id="IPR014031">
    <property type="entry name" value="Ketoacyl_synth_C"/>
</dbReference>
<evidence type="ECO:0000256" key="1">
    <source>
        <dbReference type="ARBA" id="ARBA00005194"/>
    </source>
</evidence>
<protein>
    <submittedName>
        <fullName evidence="6">Beta-ketoacyl-ACP synthase</fullName>
        <ecNumber evidence="6">2.3.1.179</ecNumber>
    </submittedName>
</protein>
<comment type="caution">
    <text evidence="6">The sequence shown here is derived from an EMBL/GenBank/DDBJ whole genome shotgun (WGS) entry which is preliminary data.</text>
</comment>
<comment type="similarity">
    <text evidence="2 4">Belongs to the thiolase-like superfamily. Beta-ketoacyl-ACP synthases family.</text>
</comment>
<dbReference type="Proteomes" id="UP001139319">
    <property type="component" value="Unassembled WGS sequence"/>
</dbReference>
<proteinExistence type="inferred from homology"/>
<dbReference type="InterPro" id="IPR014030">
    <property type="entry name" value="Ketoacyl_synth_N"/>
</dbReference>
<dbReference type="PROSITE" id="PS00606">
    <property type="entry name" value="KS3_1"/>
    <property type="match status" value="1"/>
</dbReference>
<dbReference type="PANTHER" id="PTHR11712:SF325">
    <property type="entry name" value="3-OXOACYL-(ACYL-CARRIER-PROTEIN) SYNTHASE II FABF"/>
    <property type="match status" value="1"/>
</dbReference>
<dbReference type="Pfam" id="PF02801">
    <property type="entry name" value="Ketoacyl-synt_C"/>
    <property type="match status" value="1"/>
</dbReference>
<evidence type="ECO:0000259" key="5">
    <source>
        <dbReference type="PROSITE" id="PS52004"/>
    </source>
</evidence>
<comment type="pathway">
    <text evidence="1">Lipid metabolism; fatty acid biosynthesis.</text>
</comment>
<dbReference type="GO" id="GO:0006633">
    <property type="term" value="P:fatty acid biosynthetic process"/>
    <property type="evidence" value="ECO:0007669"/>
    <property type="project" value="InterPro"/>
</dbReference>
<dbReference type="Pfam" id="PF00109">
    <property type="entry name" value="ketoacyl-synt"/>
    <property type="match status" value="1"/>
</dbReference>
<keyword evidence="3 4" id="KW-0808">Transferase</keyword>
<gene>
    <name evidence="6" type="ORF">M6D89_12490</name>
</gene>
<evidence type="ECO:0000313" key="7">
    <source>
        <dbReference type="Proteomes" id="UP001139319"/>
    </source>
</evidence>
<sequence>MRRVVITGLGAVTALGQRWGDFENALAQGRSGIRQMPEWDVYQGLRTRLAGPVDSFTLPAHYPRKKLRTMGRVSQLAAVASETALMEAGLLDSELCQSGRMGIAYGSSTGSTDAICEFAAQLSGRDLRQVTATNYLKMMSHTTAINLSVCFGIQGRVYPTASACTSGSQAIGYAYEAIASGKQDVILAGGAEELCPSEAAVFDTFRATSIKNATPTQTPSPFDVDRDGLVIGEGAGSLVLEAYEHARARGAEMLAEVVGFATNSDGGHVTQPDTDSMRKSMRWALEDAGIAARDIDYINMHGTATEWGDIAESKACYQVYGSDVPVSSLKGHLGHSLGASGAIEAWACVHLMRRGLLAPTLNLQQPDSRCAPLNYVRGALQSRPLKQVVSNNFAFGGINTSLVFRAL</sequence>
<feature type="domain" description="Ketosynthase family 3 (KS3)" evidence="5">
    <location>
        <begin position="1"/>
        <end position="406"/>
    </location>
</feature>
<dbReference type="EMBL" id="JAMFTH010000004">
    <property type="protein sequence ID" value="MCP8900119.1"/>
    <property type="molecule type" value="Genomic_DNA"/>
</dbReference>
<organism evidence="6 7">
    <name type="scientific">Gilvimarinus xylanilyticus</name>
    <dbReference type="NCBI Taxonomy" id="2944139"/>
    <lineage>
        <taxon>Bacteria</taxon>
        <taxon>Pseudomonadati</taxon>
        <taxon>Pseudomonadota</taxon>
        <taxon>Gammaproteobacteria</taxon>
        <taxon>Cellvibrionales</taxon>
        <taxon>Cellvibrionaceae</taxon>
        <taxon>Gilvimarinus</taxon>
    </lineage>
</organism>
<dbReference type="Gene3D" id="3.40.47.10">
    <property type="match status" value="2"/>
</dbReference>
<dbReference type="PROSITE" id="PS52004">
    <property type="entry name" value="KS3_2"/>
    <property type="match status" value="1"/>
</dbReference>
<evidence type="ECO:0000256" key="2">
    <source>
        <dbReference type="ARBA" id="ARBA00008467"/>
    </source>
</evidence>
<reference evidence="6" key="1">
    <citation type="submission" date="2022-05" db="EMBL/GenBank/DDBJ databases">
        <authorList>
            <person name="Sun H.-N."/>
        </authorList>
    </citation>
    <scope>NUCLEOTIDE SEQUENCE</scope>
    <source>
        <strain evidence="6">HB14</strain>
    </source>
</reference>
<dbReference type="InterPro" id="IPR000794">
    <property type="entry name" value="Beta-ketoacyl_synthase"/>
</dbReference>
<reference evidence="6" key="2">
    <citation type="submission" date="2023-01" db="EMBL/GenBank/DDBJ databases">
        <title>Gilvimarinus xylanilyticus HB14 isolated from Caulerpa lentillifera aquaculture base in Hainan, China.</title>
        <authorList>
            <person name="Zhang Y.-J."/>
        </authorList>
    </citation>
    <scope>NUCLEOTIDE SEQUENCE</scope>
    <source>
        <strain evidence="6">HB14</strain>
    </source>
</reference>
<dbReference type="EC" id="2.3.1.179" evidence="6"/>
<dbReference type="InterPro" id="IPR020841">
    <property type="entry name" value="PKS_Beta-ketoAc_synthase_dom"/>
</dbReference>